<dbReference type="InterPro" id="IPR026045">
    <property type="entry name" value="Ferric-bd"/>
</dbReference>
<dbReference type="Proteomes" id="UP001604335">
    <property type="component" value="Unassembled WGS sequence"/>
</dbReference>
<feature type="compositionally biased region" description="Low complexity" evidence="4">
    <location>
        <begin position="29"/>
        <end position="45"/>
    </location>
</feature>
<dbReference type="PIRSF" id="PIRSF002825">
    <property type="entry name" value="CfbpA"/>
    <property type="match status" value="1"/>
</dbReference>
<evidence type="ECO:0000256" key="5">
    <source>
        <dbReference type="SAM" id="SignalP"/>
    </source>
</evidence>
<dbReference type="SUPFAM" id="SSF53850">
    <property type="entry name" value="Periplasmic binding protein-like II"/>
    <property type="match status" value="1"/>
</dbReference>
<keyword evidence="2" id="KW-0813">Transport</keyword>
<feature type="chain" id="PRO_5045420112" evidence="5">
    <location>
        <begin position="24"/>
        <end position="365"/>
    </location>
</feature>
<dbReference type="EMBL" id="JAZAQF010000086">
    <property type="protein sequence ID" value="MFG3819056.1"/>
    <property type="molecule type" value="Genomic_DNA"/>
</dbReference>
<dbReference type="Pfam" id="PF13343">
    <property type="entry name" value="SBP_bac_6"/>
    <property type="match status" value="1"/>
</dbReference>
<evidence type="ECO:0000256" key="1">
    <source>
        <dbReference type="ARBA" id="ARBA00008520"/>
    </source>
</evidence>
<dbReference type="CDD" id="cd13542">
    <property type="entry name" value="PBP2_FutA1_ilke"/>
    <property type="match status" value="1"/>
</dbReference>
<dbReference type="Gene3D" id="3.40.190.10">
    <property type="entry name" value="Periplasmic binding protein-like II"/>
    <property type="match status" value="2"/>
</dbReference>
<reference evidence="7" key="1">
    <citation type="journal article" date="2024" name="Algal Res.">
        <title>Biochemical, toxicological and genomic investigation of a high-biomass producing Limnothrix strain isolated from Italian shallow drinking water reservoir.</title>
        <authorList>
            <person name="Simonazzi M."/>
            <person name="Shishido T.K."/>
            <person name="Delbaje E."/>
            <person name="Wahlsten M."/>
            <person name="Fewer D.P."/>
            <person name="Sivonen K."/>
            <person name="Pezzolesi L."/>
            <person name="Pistocchi R."/>
        </authorList>
    </citation>
    <scope>NUCLEOTIDE SEQUENCE [LARGE SCALE GENOMIC DNA]</scope>
    <source>
        <strain evidence="7">LRLZ20PSL1</strain>
    </source>
</reference>
<keyword evidence="2" id="KW-0408">Iron</keyword>
<dbReference type="PANTHER" id="PTHR30006:SF15">
    <property type="entry name" value="IRON-UTILIZATION PERIPLASMIC PROTEIN"/>
    <property type="match status" value="1"/>
</dbReference>
<dbReference type="InterPro" id="IPR006311">
    <property type="entry name" value="TAT_signal"/>
</dbReference>
<dbReference type="PROSITE" id="PS51257">
    <property type="entry name" value="PROKAR_LIPOPROTEIN"/>
    <property type="match status" value="1"/>
</dbReference>
<dbReference type="PANTHER" id="PTHR30006">
    <property type="entry name" value="THIAMINE-BINDING PERIPLASMIC PROTEIN-RELATED"/>
    <property type="match status" value="1"/>
</dbReference>
<keyword evidence="2" id="KW-0410">Iron transport</keyword>
<proteinExistence type="inferred from homology"/>
<dbReference type="InterPro" id="IPR019546">
    <property type="entry name" value="TAT_signal_bac_arc"/>
</dbReference>
<keyword evidence="2" id="KW-0406">Ion transport</keyword>
<evidence type="ECO:0000313" key="7">
    <source>
        <dbReference type="Proteomes" id="UP001604335"/>
    </source>
</evidence>
<evidence type="ECO:0000256" key="3">
    <source>
        <dbReference type="ARBA" id="ARBA00022729"/>
    </source>
</evidence>
<dbReference type="RefSeq" id="WP_393014735.1">
    <property type="nucleotide sequence ID" value="NZ_JAZAQF010000086.1"/>
</dbReference>
<feature type="signal peptide" evidence="5">
    <location>
        <begin position="1"/>
        <end position="23"/>
    </location>
</feature>
<accession>A0ABW7CD39</accession>
<evidence type="ECO:0000313" key="6">
    <source>
        <dbReference type="EMBL" id="MFG3819056.1"/>
    </source>
</evidence>
<comment type="caution">
    <text evidence="6">The sequence shown here is derived from an EMBL/GenBank/DDBJ whole genome shotgun (WGS) entry which is preliminary data.</text>
</comment>
<protein>
    <submittedName>
        <fullName evidence="6">Fe(3+) ABC transporter substrate-binding protein</fullName>
    </submittedName>
</protein>
<name>A0ABW7CD39_9CYAN</name>
<feature type="region of interest" description="Disordered" evidence="4">
    <location>
        <begin position="26"/>
        <end position="47"/>
    </location>
</feature>
<evidence type="ECO:0000256" key="4">
    <source>
        <dbReference type="SAM" id="MobiDB-lite"/>
    </source>
</evidence>
<sequence length="365" mass="40093">MRRLTRRAFLATSSMATAAVAIAQGCTPSSSTSNNTNSSSSNGSNPKVLRLYSGRHYDSDKAVYEGFERKTGIKIEYISDDADKLIERIQAEGSNSTADLLLTVDAGRLWRASAEGLFQSVTATQAPNLYSAVPENLRHPEGQWFALSKRARVIMYNKEKVQPSELSTYEALVDARWRSQILVRTSSNIYNLSWVGEMIAVHGEAKTEQWARSMVANFARPPEGNDTAQIMSCAAGIGSIAISNTYYLVRLAKSTKPEERTAFQRIGVCFPNQGDRGTHINISGVGLVKNARNPEGAIQFMEYLLSPEAQELFAKGNYEYPVLKGVALDPELAKLGTFKESTVSATTFGRNNEAALKLLDRAGWK</sequence>
<gene>
    <name evidence="6" type="ORF">VPK24_15545</name>
</gene>
<evidence type="ECO:0000256" key="2">
    <source>
        <dbReference type="ARBA" id="ARBA00022496"/>
    </source>
</evidence>
<dbReference type="NCBIfam" id="TIGR01409">
    <property type="entry name" value="TAT_signal_seq"/>
    <property type="match status" value="1"/>
</dbReference>
<comment type="similarity">
    <text evidence="1">Belongs to the bacterial solute-binding protein 1 family.</text>
</comment>
<organism evidence="6 7">
    <name type="scientific">Limnothrix redekei LRLZ20PSL1</name>
    <dbReference type="NCBI Taxonomy" id="3112953"/>
    <lineage>
        <taxon>Bacteria</taxon>
        <taxon>Bacillati</taxon>
        <taxon>Cyanobacteriota</taxon>
        <taxon>Cyanophyceae</taxon>
        <taxon>Pseudanabaenales</taxon>
        <taxon>Pseudanabaenaceae</taxon>
        <taxon>Limnothrix</taxon>
    </lineage>
</organism>
<keyword evidence="7" id="KW-1185">Reference proteome</keyword>
<keyword evidence="3 5" id="KW-0732">Signal</keyword>
<dbReference type="PROSITE" id="PS51318">
    <property type="entry name" value="TAT"/>
    <property type="match status" value="1"/>
</dbReference>